<dbReference type="Proteomes" id="UP000315289">
    <property type="component" value="Unassembled WGS sequence"/>
</dbReference>
<gene>
    <name evidence="1" type="ORF">NARC_10166</name>
</gene>
<proteinExistence type="predicted"/>
<reference evidence="1 2" key="1">
    <citation type="journal article" date="2019" name="Front. Microbiol.">
        <title>Ammonia Oxidation by the Arctic Terrestrial Thaumarchaeote Candidatus Nitrosocosmicus arcticus Is Stimulated by Increasing Temperatures.</title>
        <authorList>
            <person name="Alves R.J.E."/>
            <person name="Kerou M."/>
            <person name="Zappe A."/>
            <person name="Bittner R."/>
            <person name="Abby S.S."/>
            <person name="Schmidt H.A."/>
            <person name="Pfeifer K."/>
            <person name="Schleper C."/>
        </authorList>
    </citation>
    <scope>NUCLEOTIDE SEQUENCE [LARGE SCALE GENOMIC DNA]</scope>
    <source>
        <strain evidence="1 2">Kfb</strain>
    </source>
</reference>
<organism evidence="1 2">
    <name type="scientific">Candidatus Nitrosocosmicus arcticus</name>
    <dbReference type="NCBI Taxonomy" id="2035267"/>
    <lineage>
        <taxon>Archaea</taxon>
        <taxon>Nitrososphaerota</taxon>
        <taxon>Nitrososphaeria</taxon>
        <taxon>Nitrososphaerales</taxon>
        <taxon>Nitrososphaeraceae</taxon>
        <taxon>Candidatus Nitrosocosmicus</taxon>
    </lineage>
</organism>
<dbReference type="EMBL" id="VOAH01000001">
    <property type="protein sequence ID" value="TVP41760.1"/>
    <property type="molecule type" value="Genomic_DNA"/>
</dbReference>
<sequence>MTNQKSHGEDDQIKERKHLRFYRTLLQVKGIMQNWMEREDGN</sequence>
<name>A0A557SYS4_9ARCH</name>
<evidence type="ECO:0000313" key="2">
    <source>
        <dbReference type="Proteomes" id="UP000315289"/>
    </source>
</evidence>
<keyword evidence="2" id="KW-1185">Reference proteome</keyword>
<dbReference type="AlphaFoldDB" id="A0A557SYS4"/>
<evidence type="ECO:0000313" key="1">
    <source>
        <dbReference type="EMBL" id="TVP41760.1"/>
    </source>
</evidence>
<protein>
    <submittedName>
        <fullName evidence="1">Uncharacterized protein</fullName>
    </submittedName>
</protein>
<accession>A0A557SYS4</accession>
<comment type="caution">
    <text evidence="1">The sequence shown here is derived from an EMBL/GenBank/DDBJ whole genome shotgun (WGS) entry which is preliminary data.</text>
</comment>